<dbReference type="GO" id="GO:0005886">
    <property type="term" value="C:plasma membrane"/>
    <property type="evidence" value="ECO:0007669"/>
    <property type="project" value="UniProtKB-SubCell"/>
</dbReference>
<dbReference type="GO" id="GO:0008295">
    <property type="term" value="P:spermidine biosynthetic process"/>
    <property type="evidence" value="ECO:0007669"/>
    <property type="project" value="UniProtKB-UniRule"/>
</dbReference>
<comment type="catalytic activity">
    <reaction evidence="5">
        <text>S-adenosyl 3-(methylsulfanyl)propylamine + putrescine = S-methyl-5'-thioadenosine + spermidine + H(+)</text>
        <dbReference type="Rhea" id="RHEA:12721"/>
        <dbReference type="ChEBI" id="CHEBI:15378"/>
        <dbReference type="ChEBI" id="CHEBI:17509"/>
        <dbReference type="ChEBI" id="CHEBI:57443"/>
        <dbReference type="ChEBI" id="CHEBI:57834"/>
        <dbReference type="ChEBI" id="CHEBI:326268"/>
        <dbReference type="EC" id="2.5.1.16"/>
    </reaction>
</comment>
<feature type="transmembrane region" description="Helical" evidence="5">
    <location>
        <begin position="12"/>
        <end position="30"/>
    </location>
</feature>
<feature type="transmembrane region" description="Helical" evidence="5">
    <location>
        <begin position="663"/>
        <end position="690"/>
    </location>
</feature>
<keyword evidence="2 5" id="KW-0808">Transferase</keyword>
<dbReference type="PROSITE" id="PS51006">
    <property type="entry name" value="PABS_2"/>
    <property type="match status" value="1"/>
</dbReference>
<feature type="transmembrane region" description="Helical" evidence="5">
    <location>
        <begin position="728"/>
        <end position="748"/>
    </location>
</feature>
<feature type="transmembrane region" description="Helical" evidence="5">
    <location>
        <begin position="75"/>
        <end position="95"/>
    </location>
</feature>
<evidence type="ECO:0000259" key="7">
    <source>
        <dbReference type="PROSITE" id="PS51006"/>
    </source>
</evidence>
<dbReference type="GO" id="GO:0004766">
    <property type="term" value="F:spermidine synthase activity"/>
    <property type="evidence" value="ECO:0007669"/>
    <property type="project" value="UniProtKB-UniRule"/>
</dbReference>
<feature type="domain" description="PABS" evidence="7">
    <location>
        <begin position="221"/>
        <end position="458"/>
    </location>
</feature>
<comment type="caution">
    <text evidence="8">The sequence shown here is derived from an EMBL/GenBank/DDBJ whole genome shotgun (WGS) entry which is preliminary data.</text>
</comment>
<keyword evidence="5" id="KW-0472">Membrane</keyword>
<dbReference type="Gene3D" id="3.40.50.150">
    <property type="entry name" value="Vaccinia Virus protein VP39"/>
    <property type="match status" value="1"/>
</dbReference>
<dbReference type="InterPro" id="IPR030374">
    <property type="entry name" value="PABS"/>
</dbReference>
<feature type="transmembrane region" description="Helical" evidence="5">
    <location>
        <begin position="50"/>
        <end position="68"/>
    </location>
</feature>
<dbReference type="HAMAP" id="MF_00198">
    <property type="entry name" value="Spermidine_synth"/>
    <property type="match status" value="1"/>
</dbReference>
<dbReference type="CDD" id="cd02440">
    <property type="entry name" value="AdoMet_MTases"/>
    <property type="match status" value="1"/>
</dbReference>
<dbReference type="InterPro" id="IPR029063">
    <property type="entry name" value="SAM-dependent_MTases_sf"/>
</dbReference>
<dbReference type="GO" id="GO:0010487">
    <property type="term" value="F:thermospermine synthase activity"/>
    <property type="evidence" value="ECO:0007669"/>
    <property type="project" value="UniProtKB-ARBA"/>
</dbReference>
<evidence type="ECO:0000256" key="2">
    <source>
        <dbReference type="ARBA" id="ARBA00022679"/>
    </source>
</evidence>
<feature type="transmembrane region" description="Helical" evidence="5">
    <location>
        <begin position="206"/>
        <end position="225"/>
    </location>
</feature>
<comment type="caution">
    <text evidence="5 6">Lacks conserved residue(s) required for the propagation of feature annotation.</text>
</comment>
<dbReference type="EC" id="2.5.1.16" evidence="5"/>
<evidence type="ECO:0000256" key="4">
    <source>
        <dbReference type="ARBA" id="ARBA00023115"/>
    </source>
</evidence>
<evidence type="ECO:0000256" key="6">
    <source>
        <dbReference type="PROSITE-ProRule" id="PRU00354"/>
    </source>
</evidence>
<accession>A0A7C5ALI2</accession>
<feature type="binding site" evidence="5">
    <location>
        <position position="237"/>
    </location>
    <ligand>
        <name>S-methyl-5'-thioadenosine</name>
        <dbReference type="ChEBI" id="CHEBI:17509"/>
    </ligand>
</feature>
<feature type="binding site" evidence="5">
    <location>
        <begin position="353"/>
        <end position="354"/>
    </location>
    <ligand>
        <name>S-methyl-5'-thioadenosine</name>
        <dbReference type="ChEBI" id="CHEBI:17509"/>
    </ligand>
</feature>
<evidence type="ECO:0000256" key="1">
    <source>
        <dbReference type="ARBA" id="ARBA00007867"/>
    </source>
</evidence>
<evidence type="ECO:0000256" key="3">
    <source>
        <dbReference type="ARBA" id="ARBA00023066"/>
    </source>
</evidence>
<feature type="transmembrane region" description="Helical" evidence="5">
    <location>
        <begin position="702"/>
        <end position="722"/>
    </location>
</feature>
<dbReference type="PANTHER" id="PTHR43317:SF1">
    <property type="entry name" value="THERMOSPERMINE SYNTHASE ACAULIS5"/>
    <property type="match status" value="1"/>
</dbReference>
<reference evidence="8" key="1">
    <citation type="journal article" date="2020" name="mSystems">
        <title>Genome- and Community-Level Interaction Insights into Carbon Utilization and Element Cycling Functions of Hydrothermarchaeota in Hydrothermal Sediment.</title>
        <authorList>
            <person name="Zhou Z."/>
            <person name="Liu Y."/>
            <person name="Xu W."/>
            <person name="Pan J."/>
            <person name="Luo Z.H."/>
            <person name="Li M."/>
        </authorList>
    </citation>
    <scope>NUCLEOTIDE SEQUENCE [LARGE SCALE GENOMIC DNA]</scope>
    <source>
        <strain evidence="8">SpSt-853</strain>
    </source>
</reference>
<feature type="transmembrane region" description="Helical" evidence="5">
    <location>
        <begin position="539"/>
        <end position="557"/>
    </location>
</feature>
<name>A0A7C5ALI2_9BACT</name>
<feature type="transmembrane region" description="Helical" evidence="5">
    <location>
        <begin position="115"/>
        <end position="137"/>
    </location>
</feature>
<comment type="similarity">
    <text evidence="1 5">Belongs to the spermidine/spermine synthase family.</text>
</comment>
<keyword evidence="4 5" id="KW-0620">Polyamine biosynthesis</keyword>
<feature type="binding site" evidence="5">
    <location>
        <position position="321"/>
    </location>
    <ligand>
        <name>S-methyl-5'-thioadenosine</name>
        <dbReference type="ChEBI" id="CHEBI:17509"/>
    </ligand>
</feature>
<comment type="function">
    <text evidence="5">Catalyzes the irreversible transfer of a propylamine group from the amino donor S-adenosylmethioninamine (decarboxy-AdoMet) to putrescine (1,4-diaminobutane) to yield spermidine.</text>
</comment>
<dbReference type="AlphaFoldDB" id="A0A7C5ALI2"/>
<keyword evidence="5" id="KW-0812">Transmembrane</keyword>
<sequence>MLSPVPVPPGSLSLLVLAYGAATLAGQVLILREILVLAQGQELKLALGLWSWLFWTGWGSLLGGWLAGRFNLGPAALANLLTLLAWLLPVTLYAARGLPSLAPQAVGQSLPPLTALLMFLALLAPFCLVSGAFFPWAAGARRQLGDLGAAGWAYALESLGAALGVGLLHMFLWGQIPALTLGLGTGVVLATVAWILAKREGIPGRLFKAATLIVLGLGLCFSPVLEDLSRKIQWPGRRVAAARDSPYALLTATREAEQVSFYANRAWLFSHPDPYSAEMAVHLGLLQHPQPKEVLFLGGDPAGLIFEARKHRGLTRLDYVELDPDLVRLVKQLVPEVAGLPAGETGVRLIFQDARRFLTWAPEPYDVILMNLPEPGSAQLNRYYSREFFAIVARRLKPGGVFSFSLSGGETALRPLRAAYLALSYHTLKEVFPEVLIFPGERVRFFASANPGLLTRDPRILVQRVAARGLNLRYLREYYLLTDLSLARQAYLTEILNRQPREVNLDLFPKSYLYDLALTGAREGWPLGEFLLALRSLPAFPWLTLLFLWVALSWWYFRGPSSGVYLTQVFVMGLGAMALEVLVLVLCQIHLGLLYRQLGLLIGAFMAGMGAGGAIGVRLAARAGILRRGLLVCQGGLGLLALILALGLPLLDGSALISSQVFLLGLYLVILWAAGFAGGGVFSLASRLWLQERPASGFRDGLFYAVDLLGATLGSLGLSLVVLPVWGVIAGLLTVAGAHLWAVSLMLLNRQAS</sequence>
<comment type="pathway">
    <text evidence="5">Amine and polyamine biosynthesis; spermidine biosynthesis; spermidine from putrescine: step 1/1.</text>
</comment>
<dbReference type="Pfam" id="PF01564">
    <property type="entry name" value="Spermine_synth"/>
    <property type="match status" value="1"/>
</dbReference>
<keyword evidence="3 5" id="KW-0745">Spermidine biosynthesis</keyword>
<evidence type="ECO:0000256" key="5">
    <source>
        <dbReference type="HAMAP-Rule" id="MF_00198"/>
    </source>
</evidence>
<dbReference type="InterPro" id="IPR001045">
    <property type="entry name" value="Spermi_synthase"/>
</dbReference>
<feature type="transmembrane region" description="Helical" evidence="5">
    <location>
        <begin position="629"/>
        <end position="651"/>
    </location>
</feature>
<comment type="subunit">
    <text evidence="5">Homodimer or homotetramer.</text>
</comment>
<comment type="caution">
    <text evidence="5">Lacks the conserved Asp active site.</text>
</comment>
<dbReference type="SUPFAM" id="SSF53335">
    <property type="entry name" value="S-adenosyl-L-methionine-dependent methyltransferases"/>
    <property type="match status" value="1"/>
</dbReference>
<protein>
    <recommendedName>
        <fullName evidence="5">Polyamine aminopropyltransferase</fullName>
    </recommendedName>
    <alternativeName>
        <fullName evidence="5">Putrescine aminopropyltransferase</fullName>
        <shortName evidence="5">PAPT</shortName>
    </alternativeName>
    <alternativeName>
        <fullName evidence="5">Spermidine synthase</fullName>
        <shortName evidence="5">SPDS</shortName>
        <shortName evidence="5">SPDSY</shortName>
        <ecNumber evidence="5">2.5.1.16</ecNumber>
    </alternativeName>
</protein>
<feature type="transmembrane region" description="Helical" evidence="5">
    <location>
        <begin position="597"/>
        <end position="617"/>
    </location>
</feature>
<dbReference type="PANTHER" id="PTHR43317">
    <property type="entry name" value="THERMOSPERMINE SYNTHASE ACAULIS5"/>
    <property type="match status" value="1"/>
</dbReference>
<dbReference type="EMBL" id="DTKJ01000041">
    <property type="protein sequence ID" value="HGZ11706.1"/>
    <property type="molecule type" value="Genomic_DNA"/>
</dbReference>
<keyword evidence="5" id="KW-1003">Cell membrane</keyword>
<evidence type="ECO:0000313" key="8">
    <source>
        <dbReference type="EMBL" id="HGZ11706.1"/>
    </source>
</evidence>
<proteinExistence type="inferred from homology"/>
<gene>
    <name evidence="5" type="primary">speE</name>
    <name evidence="8" type="ORF">ENW48_05765</name>
</gene>
<feature type="transmembrane region" description="Helical" evidence="5">
    <location>
        <begin position="178"/>
        <end position="197"/>
    </location>
</feature>
<comment type="subcellular location">
    <subcellularLocation>
        <location evidence="5">Cell membrane</location>
        <topology evidence="5">Multi-pass membrane protein</topology>
    </subcellularLocation>
</comment>
<feature type="transmembrane region" description="Helical" evidence="5">
    <location>
        <begin position="569"/>
        <end position="591"/>
    </location>
</feature>
<feature type="transmembrane region" description="Helical" evidence="5">
    <location>
        <begin position="149"/>
        <end position="172"/>
    </location>
</feature>
<dbReference type="UniPathway" id="UPA00248">
    <property type="reaction ID" value="UER00314"/>
</dbReference>
<keyword evidence="5" id="KW-1133">Transmembrane helix</keyword>
<organism evidence="8">
    <name type="scientific">Desulfobacca acetoxidans</name>
    <dbReference type="NCBI Taxonomy" id="60893"/>
    <lineage>
        <taxon>Bacteria</taxon>
        <taxon>Pseudomonadati</taxon>
        <taxon>Thermodesulfobacteriota</taxon>
        <taxon>Desulfobaccia</taxon>
        <taxon>Desulfobaccales</taxon>
        <taxon>Desulfobaccaceae</taxon>
        <taxon>Desulfobacca</taxon>
    </lineage>
</organism>